<dbReference type="InterPro" id="IPR013783">
    <property type="entry name" value="Ig-like_fold"/>
</dbReference>
<feature type="domain" description="Alpha-L-rhamnosidase C-terminal" evidence="6">
    <location>
        <begin position="618"/>
        <end position="698"/>
    </location>
</feature>
<evidence type="ECO:0000259" key="6">
    <source>
        <dbReference type="Pfam" id="PF17390"/>
    </source>
</evidence>
<evidence type="ECO:0000256" key="2">
    <source>
        <dbReference type="ARBA" id="ARBA00012652"/>
    </source>
</evidence>
<feature type="domain" description="Bacterial alpha-L-rhamnosidase N-terminal" evidence="4">
    <location>
        <begin position="155"/>
        <end position="307"/>
    </location>
</feature>
<evidence type="ECO:0000256" key="1">
    <source>
        <dbReference type="ARBA" id="ARBA00001445"/>
    </source>
</evidence>
<dbReference type="InterPro" id="IPR035398">
    <property type="entry name" value="Bac_rhamnosid_C"/>
</dbReference>
<dbReference type="Pfam" id="PF25788">
    <property type="entry name" value="Ig_Rha78A_N"/>
    <property type="match status" value="1"/>
</dbReference>
<accession>A0A9P1H893</accession>
<evidence type="ECO:0000313" key="8">
    <source>
        <dbReference type="Proteomes" id="UP000838763"/>
    </source>
</evidence>
<evidence type="ECO:0000259" key="4">
    <source>
        <dbReference type="Pfam" id="PF08531"/>
    </source>
</evidence>
<dbReference type="Proteomes" id="UP000838763">
    <property type="component" value="Unassembled WGS sequence"/>
</dbReference>
<dbReference type="GO" id="GO:0005975">
    <property type="term" value="P:carbohydrate metabolic process"/>
    <property type="evidence" value="ECO:0007669"/>
    <property type="project" value="InterPro"/>
</dbReference>
<dbReference type="Pfam" id="PF08531">
    <property type="entry name" value="Bac_rhamnosid_N"/>
    <property type="match status" value="1"/>
</dbReference>
<dbReference type="GO" id="GO:0030596">
    <property type="term" value="F:alpha-L-rhamnosidase activity"/>
    <property type="evidence" value="ECO:0007669"/>
    <property type="project" value="UniProtKB-EC"/>
</dbReference>
<dbReference type="AlphaFoldDB" id="A0A9P1H893"/>
<evidence type="ECO:0000256" key="3">
    <source>
        <dbReference type="ARBA" id="ARBA00022801"/>
    </source>
</evidence>
<organism evidence="7 8">
    <name type="scientific">Parascedosporium putredinis</name>
    <dbReference type="NCBI Taxonomy" id="1442378"/>
    <lineage>
        <taxon>Eukaryota</taxon>
        <taxon>Fungi</taxon>
        <taxon>Dikarya</taxon>
        <taxon>Ascomycota</taxon>
        <taxon>Pezizomycotina</taxon>
        <taxon>Sordariomycetes</taxon>
        <taxon>Hypocreomycetidae</taxon>
        <taxon>Microascales</taxon>
        <taxon>Microascaceae</taxon>
        <taxon>Parascedosporium</taxon>
    </lineage>
</organism>
<dbReference type="InterPro" id="IPR012341">
    <property type="entry name" value="6hp_glycosidase-like_sf"/>
</dbReference>
<dbReference type="PANTHER" id="PTHR33307">
    <property type="entry name" value="ALPHA-RHAMNOSIDASE (EUROFUNG)"/>
    <property type="match status" value="1"/>
</dbReference>
<dbReference type="PANTHER" id="PTHR33307:SF6">
    <property type="entry name" value="ALPHA-RHAMNOSIDASE (EUROFUNG)-RELATED"/>
    <property type="match status" value="1"/>
</dbReference>
<dbReference type="InterPro" id="IPR008928">
    <property type="entry name" value="6-hairpin_glycosidase_sf"/>
</dbReference>
<dbReference type="InterPro" id="IPR016007">
    <property type="entry name" value="Alpha_rhamnosid"/>
</dbReference>
<dbReference type="EC" id="3.2.1.40" evidence="2"/>
<keyword evidence="8" id="KW-1185">Reference proteome</keyword>
<dbReference type="Pfam" id="PF17389">
    <property type="entry name" value="Bac_rhamnosid6H"/>
    <property type="match status" value="1"/>
</dbReference>
<gene>
    <name evidence="7" type="ORF">PPNO1_LOCUS7364</name>
</gene>
<sequence>MMAEPIILDVRFEHYRPSFTLGVTEARPRISWRYENVDAEFEQEEYEIELSQLQGSKTTILSSTSIFSAESHLVPWPSETSMVSRDRYSVRVRARQAGKSAFLGWSEPSVIEAGLLQRADWTCQMISAPWSEDEPDKSHPEDLFRKEFSIHDSREIISARLYVTAHGLYEAEINGTRVGDYFLAPGWTQYHNQLQYQTYDATHLLPTGQDKHCLGLRLVEGWYKGRIGFDGGKCNIWGTRTAVFAQLEIQYGDGSTEVIGTDASWSVSRGPIRQAEIYDGELYDSTAEIQGWSLTAGLKEPARRINTLRPRNKIITPSKKILLDFGQNLVGYVRIKGVNGPRGHRVILKHAEVLEGGELGTRPLRLCKAQDVFVLGGDEERSECYEPRFTFHGFRYVQIDGWLEEDTLIDNVEAVNFQLGDWLDPTAPPEQPFISVTDRVLAANAFLVQSLDLMANIAEAVGRGEDSRKYRSGAASARDEFRNQYVTPDGWVVSDSQTAYSLAICFDILTSPHEISQAGNRLEEIVRSNSYKIGTGFAGTPYVCEALARTGHIDAAYKMLLNEQCPSWLYPISMGATTIWERWDSMRPDGSINPGDMTSFNHYAFGAISKFLVERLAGLQSLSPGWKASRFEPNLGGGFLSGRATHKTPYGIVSGSWAVNASEGPDAQPRLVLNVEVPPTTTMEVVLPQEHGSRVEKVGCGKWTFTVEISQDDIDPRKEPPLEFPGIL</sequence>
<comment type="catalytic activity">
    <reaction evidence="1">
        <text>Hydrolysis of terminal non-reducing alpha-L-rhamnose residues in alpha-L-rhamnosides.</text>
        <dbReference type="EC" id="3.2.1.40"/>
    </reaction>
</comment>
<name>A0A9P1H893_9PEZI</name>
<dbReference type="Gene3D" id="2.60.420.10">
    <property type="entry name" value="Maltose phosphorylase, domain 3"/>
    <property type="match status" value="1"/>
</dbReference>
<dbReference type="OrthoDB" id="10036721at2759"/>
<reference evidence="7" key="1">
    <citation type="submission" date="2022-11" db="EMBL/GenBank/DDBJ databases">
        <authorList>
            <person name="Scott C."/>
            <person name="Bruce N."/>
        </authorList>
    </citation>
    <scope>NUCLEOTIDE SEQUENCE</scope>
</reference>
<protein>
    <recommendedName>
        <fullName evidence="2">alpha-L-rhamnosidase</fullName>
        <ecNumber evidence="2">3.2.1.40</ecNumber>
    </recommendedName>
</protein>
<dbReference type="InterPro" id="IPR035396">
    <property type="entry name" value="Bac_rhamnosid6H"/>
</dbReference>
<keyword evidence="3" id="KW-0378">Hydrolase</keyword>
<feature type="domain" description="Alpha-L-rhamnosidase six-hairpin glycosidase" evidence="5">
    <location>
        <begin position="400"/>
        <end position="615"/>
    </location>
</feature>
<evidence type="ECO:0000313" key="7">
    <source>
        <dbReference type="EMBL" id="CAI4217761.1"/>
    </source>
</evidence>
<dbReference type="InterPro" id="IPR013737">
    <property type="entry name" value="Bac_rhamnosid_N"/>
</dbReference>
<dbReference type="Pfam" id="PF17390">
    <property type="entry name" value="Bac_rhamnosid_C"/>
    <property type="match status" value="1"/>
</dbReference>
<dbReference type="Gene3D" id="2.60.120.260">
    <property type="entry name" value="Galactose-binding domain-like"/>
    <property type="match status" value="1"/>
</dbReference>
<comment type="caution">
    <text evidence="7">The sequence shown here is derived from an EMBL/GenBank/DDBJ whole genome shotgun (WGS) entry which is preliminary data.</text>
</comment>
<dbReference type="SUPFAM" id="SSF48208">
    <property type="entry name" value="Six-hairpin glycosidases"/>
    <property type="match status" value="1"/>
</dbReference>
<evidence type="ECO:0000259" key="5">
    <source>
        <dbReference type="Pfam" id="PF17389"/>
    </source>
</evidence>
<dbReference type="Gene3D" id="1.50.10.10">
    <property type="match status" value="1"/>
</dbReference>
<dbReference type="Gene3D" id="2.60.40.10">
    <property type="entry name" value="Immunoglobulins"/>
    <property type="match status" value="1"/>
</dbReference>
<dbReference type="EMBL" id="CALLCH030000017">
    <property type="protein sequence ID" value="CAI4217761.1"/>
    <property type="molecule type" value="Genomic_DNA"/>
</dbReference>
<proteinExistence type="predicted"/>